<dbReference type="InterPro" id="IPR050319">
    <property type="entry name" value="ABC_transp_ATP-bind"/>
</dbReference>
<dbReference type="PROSITE" id="PS00211">
    <property type="entry name" value="ABC_TRANSPORTER_1"/>
    <property type="match status" value="1"/>
</dbReference>
<dbReference type="PROSITE" id="PS50893">
    <property type="entry name" value="ABC_TRANSPORTER_2"/>
    <property type="match status" value="1"/>
</dbReference>
<dbReference type="Proteomes" id="UP001489897">
    <property type="component" value="Unassembled WGS sequence"/>
</dbReference>
<dbReference type="EMBL" id="JAYMRV010000003">
    <property type="protein sequence ID" value="MEM5421957.1"/>
    <property type="molecule type" value="Genomic_DNA"/>
</dbReference>
<dbReference type="PANTHER" id="PTHR43776:SF7">
    <property type="entry name" value="D,D-DIPEPTIDE TRANSPORT ATP-BINDING PROTEIN DDPF-RELATED"/>
    <property type="match status" value="1"/>
</dbReference>
<evidence type="ECO:0000259" key="7">
    <source>
        <dbReference type="PROSITE" id="PS50893"/>
    </source>
</evidence>
<keyword evidence="2" id="KW-0813">Transport</keyword>
<organism evidence="8 9">
    <name type="scientific">Paraburkholderia ferrariae</name>
    <dbReference type="NCBI Taxonomy" id="386056"/>
    <lineage>
        <taxon>Bacteria</taxon>
        <taxon>Pseudomonadati</taxon>
        <taxon>Pseudomonadota</taxon>
        <taxon>Betaproteobacteria</taxon>
        <taxon>Burkholderiales</taxon>
        <taxon>Burkholderiaceae</taxon>
        <taxon>Paraburkholderia</taxon>
    </lineage>
</organism>
<evidence type="ECO:0000256" key="6">
    <source>
        <dbReference type="ARBA" id="ARBA00022840"/>
    </source>
</evidence>
<sequence length="267" mass="28974">MLEVAGLTKHYRSQAAVKRVSFELARGETLGLIGQSGSGKSTLANLLARLDDPDEGTIRFEGEDIAATPARRSARAAWRRRIQLVFQDARDSIDPRASAFDAIVAALPPRFGSRAEVSERVLALAHSVELPRSRLALRPHQLSGGEAARVGIARAIASEPDLLILDEPTAALDVSVQAGILRTLDQLRERHGMAMLFISHDLDVVRILCARALVMYAGEIVENASTDALFADPRHHHTRALLGTRLSLPLALNAHAPTAHNSRPRLP</sequence>
<keyword evidence="4" id="KW-0472">Membrane</keyword>
<keyword evidence="5" id="KW-0547">Nucleotide-binding</keyword>
<evidence type="ECO:0000256" key="2">
    <source>
        <dbReference type="ARBA" id="ARBA00022448"/>
    </source>
</evidence>
<dbReference type="SUPFAM" id="SSF52540">
    <property type="entry name" value="P-loop containing nucleoside triphosphate hydrolases"/>
    <property type="match status" value="1"/>
</dbReference>
<evidence type="ECO:0000256" key="4">
    <source>
        <dbReference type="ARBA" id="ARBA00022519"/>
    </source>
</evidence>
<keyword evidence="9" id="KW-1185">Reference proteome</keyword>
<dbReference type="InterPro" id="IPR027417">
    <property type="entry name" value="P-loop_NTPase"/>
</dbReference>
<dbReference type="CDD" id="cd03257">
    <property type="entry name" value="ABC_NikE_OppD_transporters"/>
    <property type="match status" value="1"/>
</dbReference>
<dbReference type="InterPro" id="IPR003439">
    <property type="entry name" value="ABC_transporter-like_ATP-bd"/>
</dbReference>
<dbReference type="RefSeq" id="WP_342947040.1">
    <property type="nucleotide sequence ID" value="NZ_JAYMRV010000003.1"/>
</dbReference>
<keyword evidence="4" id="KW-0997">Cell inner membrane</keyword>
<dbReference type="SMART" id="SM00382">
    <property type="entry name" value="AAA"/>
    <property type="match status" value="1"/>
</dbReference>
<gene>
    <name evidence="8" type="ORF">VSR73_12900</name>
</gene>
<reference evidence="8 9" key="1">
    <citation type="submission" date="2024-01" db="EMBL/GenBank/DDBJ databases">
        <title>The diversity of rhizobia nodulating Mimosa spp. in eleven states of Brazil covering several biomes is determined by host plant, location, and edaphic factors.</title>
        <authorList>
            <person name="Rouws L."/>
            <person name="Barauna A."/>
            <person name="Beukes C."/>
            <person name="De Faria S.M."/>
            <person name="Gross E."/>
            <person name="Dos Reis Junior F.B."/>
            <person name="Simon M."/>
            <person name="Maluk M."/>
            <person name="Odee D.W."/>
            <person name="Kenicer G."/>
            <person name="Young J.P.W."/>
            <person name="Reis V.M."/>
            <person name="Zilli J."/>
            <person name="James E.K."/>
        </authorList>
    </citation>
    <scope>NUCLEOTIDE SEQUENCE [LARGE SCALE GENOMIC DNA]</scope>
    <source>
        <strain evidence="8 9">JPY167</strain>
    </source>
</reference>
<evidence type="ECO:0000256" key="5">
    <source>
        <dbReference type="ARBA" id="ARBA00022741"/>
    </source>
</evidence>
<evidence type="ECO:0000256" key="1">
    <source>
        <dbReference type="ARBA" id="ARBA00005417"/>
    </source>
</evidence>
<name>A0ABU9RQ12_9BURK</name>
<dbReference type="GO" id="GO:0005524">
    <property type="term" value="F:ATP binding"/>
    <property type="evidence" value="ECO:0007669"/>
    <property type="project" value="UniProtKB-KW"/>
</dbReference>
<dbReference type="InterPro" id="IPR003593">
    <property type="entry name" value="AAA+_ATPase"/>
</dbReference>
<evidence type="ECO:0000313" key="9">
    <source>
        <dbReference type="Proteomes" id="UP001489897"/>
    </source>
</evidence>
<accession>A0ABU9RQ12</accession>
<evidence type="ECO:0000256" key="3">
    <source>
        <dbReference type="ARBA" id="ARBA00022475"/>
    </source>
</evidence>
<keyword evidence="3" id="KW-1003">Cell membrane</keyword>
<dbReference type="Pfam" id="PF00005">
    <property type="entry name" value="ABC_tran"/>
    <property type="match status" value="1"/>
</dbReference>
<dbReference type="InterPro" id="IPR017871">
    <property type="entry name" value="ABC_transporter-like_CS"/>
</dbReference>
<dbReference type="PANTHER" id="PTHR43776">
    <property type="entry name" value="TRANSPORT ATP-BINDING PROTEIN"/>
    <property type="match status" value="1"/>
</dbReference>
<comment type="caution">
    <text evidence="8">The sequence shown here is derived from an EMBL/GenBank/DDBJ whole genome shotgun (WGS) entry which is preliminary data.</text>
</comment>
<dbReference type="Gene3D" id="3.40.50.300">
    <property type="entry name" value="P-loop containing nucleotide triphosphate hydrolases"/>
    <property type="match status" value="1"/>
</dbReference>
<comment type="similarity">
    <text evidence="1">Belongs to the ABC transporter superfamily.</text>
</comment>
<keyword evidence="6 8" id="KW-0067">ATP-binding</keyword>
<feature type="domain" description="ABC transporter" evidence="7">
    <location>
        <begin position="2"/>
        <end position="242"/>
    </location>
</feature>
<proteinExistence type="inferred from homology"/>
<evidence type="ECO:0000313" key="8">
    <source>
        <dbReference type="EMBL" id="MEM5421957.1"/>
    </source>
</evidence>
<protein>
    <submittedName>
        <fullName evidence="8">Dipeptide/oligopeptide/nickel ABC transporter ATP-binding protein</fullName>
    </submittedName>
</protein>